<protein>
    <recommendedName>
        <fullName evidence="4">non-specific serine/threonine protein kinase</fullName>
        <ecNumber evidence="4">2.7.11.1</ecNumber>
    </recommendedName>
</protein>
<dbReference type="GO" id="GO:0012505">
    <property type="term" value="C:endomembrane system"/>
    <property type="evidence" value="ECO:0007669"/>
    <property type="project" value="UniProtKB-ARBA"/>
</dbReference>
<dbReference type="EMBL" id="KZ452014">
    <property type="protein sequence ID" value="PKA51211.1"/>
    <property type="molecule type" value="Genomic_DNA"/>
</dbReference>
<keyword evidence="17 23" id="KW-0472">Membrane</keyword>
<dbReference type="FunFam" id="3.80.10.10:FF:001034">
    <property type="entry name" value="Leucine-rich receptor-like protein kinase family protein"/>
    <property type="match status" value="1"/>
</dbReference>
<dbReference type="OrthoDB" id="676979at2759"/>
<name>A0A2I0A6P0_9ASPA</name>
<evidence type="ECO:0000256" key="13">
    <source>
        <dbReference type="ARBA" id="ARBA00022741"/>
    </source>
</evidence>
<dbReference type="InterPro" id="IPR000719">
    <property type="entry name" value="Prot_kinase_dom"/>
</dbReference>
<dbReference type="PROSITE" id="PS50011">
    <property type="entry name" value="PROTEIN_KINASE_DOM"/>
    <property type="match status" value="1"/>
</dbReference>
<evidence type="ECO:0000256" key="2">
    <source>
        <dbReference type="ARBA" id="ARBA00004251"/>
    </source>
</evidence>
<comment type="similarity">
    <text evidence="3">Belongs to the protein kinase superfamily. Ser/Thr protein kinase family.</text>
</comment>
<dbReference type="Pfam" id="PF08263">
    <property type="entry name" value="LRRNT_2"/>
    <property type="match status" value="1"/>
</dbReference>
<evidence type="ECO:0000256" key="21">
    <source>
        <dbReference type="ARBA" id="ARBA00048679"/>
    </source>
</evidence>
<dbReference type="PRINTS" id="PR00019">
    <property type="entry name" value="LEURICHRPT"/>
</dbReference>
<accession>A0A2I0A6P0</accession>
<organism evidence="25 26">
    <name type="scientific">Apostasia shenzhenica</name>
    <dbReference type="NCBI Taxonomy" id="1088818"/>
    <lineage>
        <taxon>Eukaryota</taxon>
        <taxon>Viridiplantae</taxon>
        <taxon>Streptophyta</taxon>
        <taxon>Embryophyta</taxon>
        <taxon>Tracheophyta</taxon>
        <taxon>Spermatophyta</taxon>
        <taxon>Magnoliopsida</taxon>
        <taxon>Liliopsida</taxon>
        <taxon>Asparagales</taxon>
        <taxon>Orchidaceae</taxon>
        <taxon>Apostasioideae</taxon>
        <taxon>Apostasia</taxon>
    </lineage>
</organism>
<keyword evidence="26" id="KW-1185">Reference proteome</keyword>
<keyword evidence="18 25" id="KW-0675">Receptor</keyword>
<keyword evidence="6" id="KW-0723">Serine/threonine-protein kinase</keyword>
<dbReference type="Proteomes" id="UP000236161">
    <property type="component" value="Unassembled WGS sequence"/>
</dbReference>
<dbReference type="GO" id="GO:0005524">
    <property type="term" value="F:ATP binding"/>
    <property type="evidence" value="ECO:0007669"/>
    <property type="project" value="UniProtKB-KW"/>
</dbReference>
<evidence type="ECO:0000256" key="3">
    <source>
        <dbReference type="ARBA" id="ARBA00008684"/>
    </source>
</evidence>
<dbReference type="STRING" id="1088818.A0A2I0A6P0"/>
<keyword evidence="9" id="KW-0808">Transferase</keyword>
<evidence type="ECO:0000259" key="24">
    <source>
        <dbReference type="PROSITE" id="PS50011"/>
    </source>
</evidence>
<evidence type="ECO:0000256" key="20">
    <source>
        <dbReference type="ARBA" id="ARBA00047899"/>
    </source>
</evidence>
<dbReference type="Gene3D" id="3.80.10.10">
    <property type="entry name" value="Ribonuclease Inhibitor"/>
    <property type="match status" value="7"/>
</dbReference>
<dbReference type="GO" id="GO:0016192">
    <property type="term" value="P:vesicle-mediated transport"/>
    <property type="evidence" value="ECO:0007669"/>
    <property type="project" value="InterPro"/>
</dbReference>
<dbReference type="InterPro" id="IPR003591">
    <property type="entry name" value="Leu-rich_rpt_typical-subtyp"/>
</dbReference>
<keyword evidence="12" id="KW-0677">Repeat</keyword>
<keyword evidence="10 23" id="KW-0812">Transmembrane</keyword>
<keyword evidence="14 25" id="KW-0418">Kinase</keyword>
<evidence type="ECO:0000313" key="26">
    <source>
        <dbReference type="Proteomes" id="UP000236161"/>
    </source>
</evidence>
<feature type="transmembrane region" description="Helical" evidence="23">
    <location>
        <begin position="91"/>
        <end position="116"/>
    </location>
</feature>
<feature type="region of interest" description="Disordered" evidence="22">
    <location>
        <begin position="1"/>
        <end position="21"/>
    </location>
</feature>
<feature type="transmembrane region" description="Helical" evidence="23">
    <location>
        <begin position="122"/>
        <end position="141"/>
    </location>
</feature>
<sequence length="1284" mass="138415">MQTAQAWFTGGPSGSDQQKSSSSLLADWNSYAASRSAEEDGSSALGFDLEAAVRTANDKVSGTFSVVSKSVREIPGSFQTATSSVPSGKALMYFAMFLASGVFFIFIAFTMFLPVMVLMPQKFAICFTLGCGFIIGSFFALKGPKTQLAHMTSKEYGRYYLRIHGTTQLCAFCFLFHHSGSGARILRNFILPRWFHWTQVSFFGSHIVYTEVFWEMIRKAANSSFLCCIAIDDQGLALLQWKNALNSSTDSLSSWKPTDPNPCKWYGVACSPSSQVTGLSLKTMNLHGPLPSNFGALKSIKTLVISGANITGPIPKSFGDYQELSFLDLSNNQISGEIPPELCRLSKLEYLALDSNSLQGVIPLDIGNLSKLSYLTFYDNDLAGEIPSSIGKLSELEVFRAGGNENLKGQLPAAIGNCSNLVMLGLAETGIYGDLPPAIGLLKKIQKIAIYTSFLSGPIPGEIGNCSELTSLYLYQNSLSGSIPPELGRLQKLRNLLLWQNSLVGSIPLELGQCGELIVMDLSVNLLTGSIPRNLGWLSKLQQLQLSTNQLTGGIPPELSNCTDLTDAEVDNNQLSGEIEIDFRKLQSLTLFYAWQNKLTGSIPASLANCRNLQSVDLSYNNLTGEIPAELFGLKNLTKLLLLSNQLSGFVPPEIGNCTNLFRLRLNGNRLAGTIPAEIGSLKNLNFLDMSENLLTGRIPPAISSCVGLQFLDLHSNGLMGALPESLPASLQFLDLSNNRLSGELNARVTHLPQLTKLILGKNQFTGSIPPELSSCSKLQLLDLGDNALSGDVPLELGRLPSLEISLNLSCNRLSGYLPPALSGLNKLATLDISHNSLSGDLSPISVLQNLISLNISFNSFSGELPDTPFFRKIPLSDLTGNRGLYISGGTAQTRSRRPSPSPALKLTMSVLISIGAVLLLSAAYALMRAHRGGSDVAGDGNWEVTLYQKIEISIDEIIRGLTSANVIGTGSSGVVYRVGPVAVKKMWSAEDDGGAFRNEISTLGTMIRHRNIVKLLGWGKNRKMLLLFYNYLPNGSLSSMIHRGGKAAAGWEERYGIAVGVAEAIAYLHHDCVPAILHGDIKAMNVLLGSAFEPYLADFGLAKVMSGESTGECEGKSAAAGLPPRIAGSYGYMAPELANSMRGITEKSDVYSYGVVLLELLTGKHPLEPSLPGGAHLVQWVREHHRRRQDPAALLDTRLHGAPAYQLQQMLQVLGISVLCISARPDDRPSMKDVVVLLKEIRRPCETKESFGTAGSGGAGDPARATEMQGSSNCSFVMSDCSS</sequence>
<dbReference type="Pfam" id="PF00560">
    <property type="entry name" value="LRR_1"/>
    <property type="match status" value="9"/>
</dbReference>
<keyword evidence="8" id="KW-0433">Leucine-rich repeat</keyword>
<dbReference type="GO" id="GO:0005737">
    <property type="term" value="C:cytoplasm"/>
    <property type="evidence" value="ECO:0007669"/>
    <property type="project" value="UniProtKB-ARBA"/>
</dbReference>
<dbReference type="SMART" id="SM00369">
    <property type="entry name" value="LRR_TYP"/>
    <property type="match status" value="7"/>
</dbReference>
<dbReference type="InterPro" id="IPR013210">
    <property type="entry name" value="LRR_N_plant-typ"/>
</dbReference>
<keyword evidence="15" id="KW-0067">ATP-binding</keyword>
<keyword evidence="11" id="KW-0732">Signal</keyword>
<reference evidence="25 26" key="1">
    <citation type="journal article" date="2017" name="Nature">
        <title>The Apostasia genome and the evolution of orchids.</title>
        <authorList>
            <person name="Zhang G.Q."/>
            <person name="Liu K.W."/>
            <person name="Li Z."/>
            <person name="Lohaus R."/>
            <person name="Hsiao Y.Y."/>
            <person name="Niu S.C."/>
            <person name="Wang J.Y."/>
            <person name="Lin Y.C."/>
            <person name="Xu Q."/>
            <person name="Chen L.J."/>
            <person name="Yoshida K."/>
            <person name="Fujiwara S."/>
            <person name="Wang Z.W."/>
            <person name="Zhang Y.Q."/>
            <person name="Mitsuda N."/>
            <person name="Wang M."/>
            <person name="Liu G.H."/>
            <person name="Pecoraro L."/>
            <person name="Huang H.X."/>
            <person name="Xiao X.J."/>
            <person name="Lin M."/>
            <person name="Wu X.Y."/>
            <person name="Wu W.L."/>
            <person name="Chen Y.Y."/>
            <person name="Chang S.B."/>
            <person name="Sakamoto S."/>
            <person name="Ohme-Takagi M."/>
            <person name="Yagi M."/>
            <person name="Zeng S.J."/>
            <person name="Shen C.Y."/>
            <person name="Yeh C.M."/>
            <person name="Luo Y.B."/>
            <person name="Tsai W.C."/>
            <person name="Van de Peer Y."/>
            <person name="Liu Z.J."/>
        </authorList>
    </citation>
    <scope>NUCLEOTIDE SEQUENCE [LARGE SCALE GENOMIC DNA]</scope>
    <source>
        <strain evidence="26">cv. Shenzhen</strain>
        <tissue evidence="25">Stem</tissue>
    </source>
</reference>
<dbReference type="FunFam" id="3.80.10.10:FF:000416">
    <property type="entry name" value="Probable leucine-rich repeat receptor-like protein kinase At5g63930"/>
    <property type="match status" value="1"/>
</dbReference>
<dbReference type="Gene3D" id="1.10.510.10">
    <property type="entry name" value="Transferase(Phosphotransferase) domain 1"/>
    <property type="match status" value="1"/>
</dbReference>
<dbReference type="GO" id="GO:0004674">
    <property type="term" value="F:protein serine/threonine kinase activity"/>
    <property type="evidence" value="ECO:0007669"/>
    <property type="project" value="UniProtKB-KW"/>
</dbReference>
<dbReference type="InterPro" id="IPR011009">
    <property type="entry name" value="Kinase-like_dom_sf"/>
</dbReference>
<dbReference type="GO" id="GO:0005886">
    <property type="term" value="C:plasma membrane"/>
    <property type="evidence" value="ECO:0007669"/>
    <property type="project" value="UniProtKB-SubCell"/>
</dbReference>
<dbReference type="FunFam" id="3.80.10.10:FF:000129">
    <property type="entry name" value="Leucine-rich repeat receptor-like kinase"/>
    <property type="match status" value="1"/>
</dbReference>
<dbReference type="PROSITE" id="PS00108">
    <property type="entry name" value="PROTEIN_KINASE_ST"/>
    <property type="match status" value="1"/>
</dbReference>
<dbReference type="Pfam" id="PF04178">
    <property type="entry name" value="Got1"/>
    <property type="match status" value="1"/>
</dbReference>
<dbReference type="FunFam" id="1.10.510.10:FF:000276">
    <property type="entry name" value="LRR receptor-like serine/threonine-protein kinase RCH1"/>
    <property type="match status" value="1"/>
</dbReference>
<dbReference type="Gene3D" id="3.30.200.20">
    <property type="entry name" value="Phosphorylase Kinase, domain 1"/>
    <property type="match status" value="1"/>
</dbReference>
<evidence type="ECO:0000256" key="15">
    <source>
        <dbReference type="ARBA" id="ARBA00022840"/>
    </source>
</evidence>
<dbReference type="FunFam" id="3.80.10.10:FF:000383">
    <property type="entry name" value="Leucine-rich repeat receptor protein kinase EMS1"/>
    <property type="match status" value="1"/>
</dbReference>
<dbReference type="InterPro" id="IPR051420">
    <property type="entry name" value="Ser_Thr_Kinases_DiverseReg"/>
</dbReference>
<dbReference type="SUPFAM" id="SSF52047">
    <property type="entry name" value="RNI-like"/>
    <property type="match status" value="1"/>
</dbReference>
<dbReference type="SUPFAM" id="SSF52058">
    <property type="entry name" value="L domain-like"/>
    <property type="match status" value="1"/>
</dbReference>
<dbReference type="PANTHER" id="PTHR48005">
    <property type="entry name" value="LEUCINE RICH REPEAT KINASE 2"/>
    <property type="match status" value="1"/>
</dbReference>
<evidence type="ECO:0000256" key="17">
    <source>
        <dbReference type="ARBA" id="ARBA00023136"/>
    </source>
</evidence>
<keyword evidence="19" id="KW-0325">Glycoprotein</keyword>
<feature type="domain" description="Protein kinase" evidence="24">
    <location>
        <begin position="962"/>
        <end position="1242"/>
    </location>
</feature>
<evidence type="ECO:0000256" key="7">
    <source>
        <dbReference type="ARBA" id="ARBA00022553"/>
    </source>
</evidence>
<evidence type="ECO:0000256" key="22">
    <source>
        <dbReference type="SAM" id="MobiDB-lite"/>
    </source>
</evidence>
<keyword evidence="13" id="KW-0547">Nucleotide-binding</keyword>
<evidence type="ECO:0000256" key="18">
    <source>
        <dbReference type="ARBA" id="ARBA00023170"/>
    </source>
</evidence>
<dbReference type="InterPro" id="IPR032675">
    <property type="entry name" value="LRR_dom_sf"/>
</dbReference>
<evidence type="ECO:0000313" key="25">
    <source>
        <dbReference type="EMBL" id="PKA51211.1"/>
    </source>
</evidence>
<dbReference type="GO" id="GO:0001653">
    <property type="term" value="F:peptide receptor activity"/>
    <property type="evidence" value="ECO:0007669"/>
    <property type="project" value="UniProtKB-ARBA"/>
</dbReference>
<dbReference type="SMART" id="SM00220">
    <property type="entry name" value="S_TKc"/>
    <property type="match status" value="1"/>
</dbReference>
<evidence type="ECO:0000256" key="4">
    <source>
        <dbReference type="ARBA" id="ARBA00012513"/>
    </source>
</evidence>
<evidence type="ECO:0000256" key="12">
    <source>
        <dbReference type="ARBA" id="ARBA00022737"/>
    </source>
</evidence>
<evidence type="ECO:0000256" key="9">
    <source>
        <dbReference type="ARBA" id="ARBA00022679"/>
    </source>
</evidence>
<comment type="catalytic activity">
    <reaction evidence="21">
        <text>L-seryl-[protein] + ATP = O-phospho-L-seryl-[protein] + ADP + H(+)</text>
        <dbReference type="Rhea" id="RHEA:17989"/>
        <dbReference type="Rhea" id="RHEA-COMP:9863"/>
        <dbReference type="Rhea" id="RHEA-COMP:11604"/>
        <dbReference type="ChEBI" id="CHEBI:15378"/>
        <dbReference type="ChEBI" id="CHEBI:29999"/>
        <dbReference type="ChEBI" id="CHEBI:30616"/>
        <dbReference type="ChEBI" id="CHEBI:83421"/>
        <dbReference type="ChEBI" id="CHEBI:456216"/>
        <dbReference type="EC" id="2.7.11.1"/>
    </reaction>
</comment>
<dbReference type="InterPro" id="IPR001611">
    <property type="entry name" value="Leu-rich_rpt"/>
</dbReference>
<comment type="subcellular location">
    <subcellularLocation>
        <location evidence="2">Cell membrane</location>
        <topology evidence="2">Single-pass type I membrane protein</topology>
    </subcellularLocation>
    <subcellularLocation>
        <location evidence="1">Membrane</location>
        <topology evidence="1">Multi-pass membrane protein</topology>
    </subcellularLocation>
</comment>
<keyword evidence="7" id="KW-0597">Phosphoprotein</keyword>
<dbReference type="PROSITE" id="PS51450">
    <property type="entry name" value="LRR"/>
    <property type="match status" value="2"/>
</dbReference>
<evidence type="ECO:0000256" key="5">
    <source>
        <dbReference type="ARBA" id="ARBA00022475"/>
    </source>
</evidence>
<evidence type="ECO:0000256" key="1">
    <source>
        <dbReference type="ARBA" id="ARBA00004141"/>
    </source>
</evidence>
<dbReference type="EC" id="2.7.11.1" evidence="4"/>
<evidence type="ECO:0000256" key="6">
    <source>
        <dbReference type="ARBA" id="ARBA00022527"/>
    </source>
</evidence>
<evidence type="ECO:0000256" key="11">
    <source>
        <dbReference type="ARBA" id="ARBA00022729"/>
    </source>
</evidence>
<evidence type="ECO:0000256" key="10">
    <source>
        <dbReference type="ARBA" id="ARBA00022692"/>
    </source>
</evidence>
<dbReference type="InterPro" id="IPR008271">
    <property type="entry name" value="Ser/Thr_kinase_AS"/>
</dbReference>
<keyword evidence="16 23" id="KW-1133">Transmembrane helix</keyword>
<feature type="region of interest" description="Disordered" evidence="22">
    <location>
        <begin position="1249"/>
        <end position="1274"/>
    </location>
</feature>
<dbReference type="Pfam" id="PF00069">
    <property type="entry name" value="Pkinase"/>
    <property type="match status" value="1"/>
</dbReference>
<dbReference type="InterPro" id="IPR007305">
    <property type="entry name" value="Vesicle_transpt_Got1/SFT2"/>
</dbReference>
<evidence type="ECO:0000256" key="19">
    <source>
        <dbReference type="ARBA" id="ARBA00023180"/>
    </source>
</evidence>
<comment type="catalytic activity">
    <reaction evidence="20">
        <text>L-threonyl-[protein] + ATP = O-phospho-L-threonyl-[protein] + ADP + H(+)</text>
        <dbReference type="Rhea" id="RHEA:46608"/>
        <dbReference type="Rhea" id="RHEA-COMP:11060"/>
        <dbReference type="Rhea" id="RHEA-COMP:11605"/>
        <dbReference type="ChEBI" id="CHEBI:15378"/>
        <dbReference type="ChEBI" id="CHEBI:30013"/>
        <dbReference type="ChEBI" id="CHEBI:30616"/>
        <dbReference type="ChEBI" id="CHEBI:61977"/>
        <dbReference type="ChEBI" id="CHEBI:456216"/>
        <dbReference type="EC" id="2.7.11.1"/>
    </reaction>
</comment>
<proteinExistence type="inferred from homology"/>
<evidence type="ECO:0000256" key="23">
    <source>
        <dbReference type="SAM" id="Phobius"/>
    </source>
</evidence>
<gene>
    <name evidence="25" type="ORF">AXF42_Ash010651</name>
</gene>
<evidence type="ECO:0000256" key="14">
    <source>
        <dbReference type="ARBA" id="ARBA00022777"/>
    </source>
</evidence>
<dbReference type="SUPFAM" id="SSF56112">
    <property type="entry name" value="Protein kinase-like (PK-like)"/>
    <property type="match status" value="1"/>
</dbReference>
<evidence type="ECO:0000256" key="16">
    <source>
        <dbReference type="ARBA" id="ARBA00022989"/>
    </source>
</evidence>
<dbReference type="PANTHER" id="PTHR48005:SF24">
    <property type="entry name" value="LRR RECEPTOR-LIKE SERINE_THREONINE-PROTEIN KINASE"/>
    <property type="match status" value="1"/>
</dbReference>
<evidence type="ECO:0000256" key="8">
    <source>
        <dbReference type="ARBA" id="ARBA00022614"/>
    </source>
</evidence>
<keyword evidence="5" id="KW-1003">Cell membrane</keyword>
<dbReference type="FunFam" id="3.80.10.10:FF:000270">
    <property type="entry name" value="Putative LRR receptor-like serine/threonine-protein kinase"/>
    <property type="match status" value="1"/>
</dbReference>